<dbReference type="Pfam" id="PF08281">
    <property type="entry name" value="Sigma70_r4_2"/>
    <property type="match status" value="1"/>
</dbReference>
<comment type="similarity">
    <text evidence="1">Belongs to the sigma-70 factor family. ECF subfamily.</text>
</comment>
<proteinExistence type="inferred from homology"/>
<evidence type="ECO:0000313" key="8">
    <source>
        <dbReference type="EMBL" id="RWU09048.1"/>
    </source>
</evidence>
<keyword evidence="5" id="KW-0804">Transcription</keyword>
<dbReference type="GO" id="GO:0016987">
    <property type="term" value="F:sigma factor activity"/>
    <property type="evidence" value="ECO:0007669"/>
    <property type="project" value="UniProtKB-KW"/>
</dbReference>
<dbReference type="Proteomes" id="UP000288789">
    <property type="component" value="Unassembled WGS sequence"/>
</dbReference>
<gene>
    <name evidence="8" type="ORF">EGC76_10205</name>
</gene>
<dbReference type="InterPro" id="IPR013249">
    <property type="entry name" value="RNA_pol_sigma70_r4_t2"/>
</dbReference>
<dbReference type="InterPro" id="IPR013325">
    <property type="entry name" value="RNA_pol_sigma_r2"/>
</dbReference>
<dbReference type="EMBL" id="RSFE01000008">
    <property type="protein sequence ID" value="RWU09048.1"/>
    <property type="molecule type" value="Genomic_DNA"/>
</dbReference>
<dbReference type="PANTHER" id="PTHR43133">
    <property type="entry name" value="RNA POLYMERASE ECF-TYPE SIGMA FACTO"/>
    <property type="match status" value="1"/>
</dbReference>
<dbReference type="InterPro" id="IPR039425">
    <property type="entry name" value="RNA_pol_sigma-70-like"/>
</dbReference>
<evidence type="ECO:0000313" key="9">
    <source>
        <dbReference type="Proteomes" id="UP000288789"/>
    </source>
</evidence>
<evidence type="ECO:0000256" key="2">
    <source>
        <dbReference type="ARBA" id="ARBA00023015"/>
    </source>
</evidence>
<dbReference type="InterPro" id="IPR014284">
    <property type="entry name" value="RNA_pol_sigma-70_dom"/>
</dbReference>
<dbReference type="PANTHER" id="PTHR43133:SF8">
    <property type="entry name" value="RNA POLYMERASE SIGMA FACTOR HI_1459-RELATED"/>
    <property type="match status" value="1"/>
</dbReference>
<keyword evidence="4" id="KW-0238">DNA-binding</keyword>
<dbReference type="GO" id="GO:0003677">
    <property type="term" value="F:DNA binding"/>
    <property type="evidence" value="ECO:0007669"/>
    <property type="project" value="UniProtKB-KW"/>
</dbReference>
<dbReference type="GO" id="GO:0006352">
    <property type="term" value="P:DNA-templated transcription initiation"/>
    <property type="evidence" value="ECO:0007669"/>
    <property type="project" value="InterPro"/>
</dbReference>
<sequence length="181" mass="21462">MVFAPSDERLIKRALDNNKQAWLQLISRYERLVYNYALRMVGNRDDALDLMQEVFISVFRNLESWRGESSFKNWMMTIAHNRCIEHFRRRKIISDDSDVNEQVSEDAWHNPEQVYAGQQRGQQLFKAMQKLPVEQRMVVELKFFQHLQLGDISKQLDVPLSTVKSRLYGAITKLQEWVEVV</sequence>
<evidence type="ECO:0000259" key="6">
    <source>
        <dbReference type="Pfam" id="PF04542"/>
    </source>
</evidence>
<dbReference type="Gene3D" id="1.10.1740.10">
    <property type="match status" value="1"/>
</dbReference>
<dbReference type="Pfam" id="PF04542">
    <property type="entry name" value="Sigma70_r2"/>
    <property type="match status" value="1"/>
</dbReference>
<feature type="domain" description="RNA polymerase sigma-70 region 2" evidence="6">
    <location>
        <begin position="25"/>
        <end position="91"/>
    </location>
</feature>
<keyword evidence="3" id="KW-0731">Sigma factor</keyword>
<dbReference type="CDD" id="cd06171">
    <property type="entry name" value="Sigma70_r4"/>
    <property type="match status" value="1"/>
</dbReference>
<evidence type="ECO:0000256" key="4">
    <source>
        <dbReference type="ARBA" id="ARBA00023125"/>
    </source>
</evidence>
<evidence type="ECO:0000256" key="1">
    <source>
        <dbReference type="ARBA" id="ARBA00010641"/>
    </source>
</evidence>
<name>A0A443YYB2_9GAMM</name>
<dbReference type="SUPFAM" id="SSF88946">
    <property type="entry name" value="Sigma2 domain of RNA polymerase sigma factors"/>
    <property type="match status" value="1"/>
</dbReference>
<feature type="domain" description="RNA polymerase sigma factor 70 region 4 type 2" evidence="7">
    <location>
        <begin position="123"/>
        <end position="174"/>
    </location>
</feature>
<evidence type="ECO:0000256" key="3">
    <source>
        <dbReference type="ARBA" id="ARBA00023082"/>
    </source>
</evidence>
<dbReference type="SUPFAM" id="SSF88659">
    <property type="entry name" value="Sigma3 and sigma4 domains of RNA polymerase sigma factors"/>
    <property type="match status" value="1"/>
</dbReference>
<accession>A0A443YYB2</accession>
<dbReference type="AlphaFoldDB" id="A0A443YYB2"/>
<dbReference type="Gene3D" id="1.10.10.10">
    <property type="entry name" value="Winged helix-like DNA-binding domain superfamily/Winged helix DNA-binding domain"/>
    <property type="match status" value="1"/>
</dbReference>
<evidence type="ECO:0000259" key="7">
    <source>
        <dbReference type="Pfam" id="PF08281"/>
    </source>
</evidence>
<keyword evidence="2" id="KW-0805">Transcription regulation</keyword>
<evidence type="ECO:0000256" key="5">
    <source>
        <dbReference type="ARBA" id="ARBA00023163"/>
    </source>
</evidence>
<protein>
    <submittedName>
        <fullName evidence="8">Sigma-70 family RNA polymerase sigma factor</fullName>
    </submittedName>
</protein>
<dbReference type="OrthoDB" id="9784272at2"/>
<dbReference type="InterPro" id="IPR036388">
    <property type="entry name" value="WH-like_DNA-bd_sf"/>
</dbReference>
<dbReference type="InterPro" id="IPR007627">
    <property type="entry name" value="RNA_pol_sigma70_r2"/>
</dbReference>
<reference evidence="8 9" key="1">
    <citation type="submission" date="2018-12" db="EMBL/GenBank/DDBJ databases">
        <authorList>
            <person name="Li A."/>
            <person name="Zhang M."/>
            <person name="Zhu H."/>
        </authorList>
    </citation>
    <scope>NUCLEOTIDE SEQUENCE [LARGE SCALE GENOMIC DNA]</scope>
    <source>
        <strain evidence="8 9">R04H25</strain>
    </source>
</reference>
<organism evidence="8 9">
    <name type="scientific">Pseudidiomarina gelatinasegens</name>
    <dbReference type="NCBI Taxonomy" id="2487740"/>
    <lineage>
        <taxon>Bacteria</taxon>
        <taxon>Pseudomonadati</taxon>
        <taxon>Pseudomonadota</taxon>
        <taxon>Gammaproteobacteria</taxon>
        <taxon>Alteromonadales</taxon>
        <taxon>Idiomarinaceae</taxon>
        <taxon>Pseudidiomarina</taxon>
    </lineage>
</organism>
<dbReference type="InterPro" id="IPR013324">
    <property type="entry name" value="RNA_pol_sigma_r3/r4-like"/>
</dbReference>
<dbReference type="NCBIfam" id="TIGR02937">
    <property type="entry name" value="sigma70-ECF"/>
    <property type="match status" value="1"/>
</dbReference>
<comment type="caution">
    <text evidence="8">The sequence shown here is derived from an EMBL/GenBank/DDBJ whole genome shotgun (WGS) entry which is preliminary data.</text>
</comment>
<keyword evidence="9" id="KW-1185">Reference proteome</keyword>